<reference evidence="1 2" key="1">
    <citation type="submission" date="2020-05" db="EMBL/GenBank/DDBJ databases">
        <title>Draft genome sequence of Desulfovibrio sp. strain HN2T.</title>
        <authorList>
            <person name="Ueno A."/>
            <person name="Tamazawa S."/>
            <person name="Tamamura S."/>
            <person name="Murakami T."/>
            <person name="Kiyama T."/>
            <person name="Inomata H."/>
            <person name="Amano Y."/>
            <person name="Miyakawa K."/>
            <person name="Tamaki H."/>
            <person name="Naganuma T."/>
            <person name="Kaneko K."/>
        </authorList>
    </citation>
    <scope>NUCLEOTIDE SEQUENCE [LARGE SCALE GENOMIC DNA]</scope>
    <source>
        <strain evidence="1 2">HN2</strain>
    </source>
</reference>
<name>A0A7J0BFM1_9BACT</name>
<dbReference type="EMBL" id="BLVO01000004">
    <property type="protein sequence ID" value="GFM31992.1"/>
    <property type="molecule type" value="Genomic_DNA"/>
</dbReference>
<dbReference type="InterPro" id="IPR029063">
    <property type="entry name" value="SAM-dependent_MTases_sf"/>
</dbReference>
<evidence type="ECO:0000313" key="2">
    <source>
        <dbReference type="Proteomes" id="UP000503840"/>
    </source>
</evidence>
<dbReference type="AlphaFoldDB" id="A0A7J0BFM1"/>
<dbReference type="InterPro" id="IPR019410">
    <property type="entry name" value="Methyltransf_16"/>
</dbReference>
<dbReference type="Pfam" id="PF06325">
    <property type="entry name" value="PrmA"/>
    <property type="match status" value="1"/>
</dbReference>
<evidence type="ECO:0000313" key="1">
    <source>
        <dbReference type="EMBL" id="GFM31992.1"/>
    </source>
</evidence>
<dbReference type="Gene3D" id="3.40.50.150">
    <property type="entry name" value="Vaccinia Virus protein VP39"/>
    <property type="match status" value="1"/>
</dbReference>
<gene>
    <name evidence="1" type="ORF">DSM101010T_03570</name>
</gene>
<dbReference type="SUPFAM" id="SSF53335">
    <property type="entry name" value="S-adenosyl-L-methionine-dependent methyltransferases"/>
    <property type="match status" value="1"/>
</dbReference>
<protein>
    <recommendedName>
        <fullName evidence="3">SAM-dependent methyltransferase</fullName>
    </recommendedName>
</protein>
<dbReference type="PANTHER" id="PTHR14614">
    <property type="entry name" value="HEPATOCELLULAR CARCINOMA-ASSOCIATED ANTIGEN"/>
    <property type="match status" value="1"/>
</dbReference>
<dbReference type="Proteomes" id="UP000503840">
    <property type="component" value="Unassembled WGS sequence"/>
</dbReference>
<accession>A0A7J0BFM1</accession>
<comment type="caution">
    <text evidence="1">The sequence shown here is derived from an EMBL/GenBank/DDBJ whole genome shotgun (WGS) entry which is preliminary data.</text>
</comment>
<dbReference type="RefSeq" id="WP_174403674.1">
    <property type="nucleotide sequence ID" value="NZ_BLVO01000004.1"/>
</dbReference>
<keyword evidence="2" id="KW-1185">Reference proteome</keyword>
<evidence type="ECO:0008006" key="3">
    <source>
        <dbReference type="Google" id="ProtNLM"/>
    </source>
</evidence>
<proteinExistence type="predicted"/>
<organism evidence="1 2">
    <name type="scientific">Desulfovibrio subterraneus</name>
    <dbReference type="NCBI Taxonomy" id="2718620"/>
    <lineage>
        <taxon>Bacteria</taxon>
        <taxon>Pseudomonadati</taxon>
        <taxon>Thermodesulfobacteriota</taxon>
        <taxon>Desulfovibrionia</taxon>
        <taxon>Desulfovibrionales</taxon>
        <taxon>Desulfovibrionaceae</taxon>
        <taxon>Desulfovibrio</taxon>
    </lineage>
</organism>
<sequence>MTGLKEYTPQIDLQLCGRHWRLERAADLESLWESMGDDEFGDDERLPYWTELWPSSMVLAEWLYVRRGELAGKRCLDMGCGLGLTALVGAWLGADMVAMDYEPQALRFAARNALINDVPSPLWTVMDWRYPAVAMHAFAYVWGGDIMYERRFVEPVLAFLEHALASDGVAWVAEPNRNVYMYFLEQLDRRGWKAHRLSMEQTQALYEQPAAVTVSLWELRR</sequence>